<keyword evidence="3" id="KW-1185">Reference proteome</keyword>
<dbReference type="InterPro" id="IPR038417">
    <property type="entry name" value="Alpga-gal_N_sf"/>
</dbReference>
<name>A0ABS7C308_9BACL</name>
<gene>
    <name evidence="2" type="ORF">K0U00_14775</name>
</gene>
<dbReference type="EMBL" id="JAHZIK010000336">
    <property type="protein sequence ID" value="MBW7455287.1"/>
    <property type="molecule type" value="Genomic_DNA"/>
</dbReference>
<sequence>MTIRFDEEHQLFHLQTPSMSYIFQALKGYPTQLYWGRKIKQAHPGRLLERVERASFSSNPIREDRTISLDTLPHEYPGYGTSDTRTPAYEVLLSSGASATELHYVTHRIEAGKPKLENLPAVYAENDQEAQTLIVELADELAGLKVELSYTVFEKFDAIIRSSRIMNISSEAISLQRALSASVDLPHDRYDMLQLSGAWTRERYIHR</sequence>
<accession>A0ABS7C308</accession>
<feature type="domain" description="Glycosyl hydrolase family 36 N-terminal" evidence="1">
    <location>
        <begin position="28"/>
        <end position="207"/>
    </location>
</feature>
<proteinExistence type="predicted"/>
<evidence type="ECO:0000313" key="2">
    <source>
        <dbReference type="EMBL" id="MBW7455287.1"/>
    </source>
</evidence>
<dbReference type="Proteomes" id="UP001519887">
    <property type="component" value="Unassembled WGS sequence"/>
</dbReference>
<comment type="caution">
    <text evidence="2">The sequence shown here is derived from an EMBL/GenBank/DDBJ whole genome shotgun (WGS) entry which is preliminary data.</text>
</comment>
<dbReference type="Gene3D" id="2.70.98.60">
    <property type="entry name" value="alpha-galactosidase from lactobacil brevis"/>
    <property type="match status" value="1"/>
</dbReference>
<organism evidence="2 3">
    <name type="scientific">Paenibacillus sepulcri</name>
    <dbReference type="NCBI Taxonomy" id="359917"/>
    <lineage>
        <taxon>Bacteria</taxon>
        <taxon>Bacillati</taxon>
        <taxon>Bacillota</taxon>
        <taxon>Bacilli</taxon>
        <taxon>Bacillales</taxon>
        <taxon>Paenibacillaceae</taxon>
        <taxon>Paenibacillus</taxon>
    </lineage>
</organism>
<dbReference type="InterPro" id="IPR031704">
    <property type="entry name" value="Glyco_hydro_36_N"/>
</dbReference>
<dbReference type="Pfam" id="PF16875">
    <property type="entry name" value="Glyco_hydro_36N"/>
    <property type="match status" value="1"/>
</dbReference>
<feature type="non-terminal residue" evidence="2">
    <location>
        <position position="207"/>
    </location>
</feature>
<evidence type="ECO:0000313" key="3">
    <source>
        <dbReference type="Proteomes" id="UP001519887"/>
    </source>
</evidence>
<evidence type="ECO:0000259" key="1">
    <source>
        <dbReference type="Pfam" id="PF16875"/>
    </source>
</evidence>
<reference evidence="2 3" key="1">
    <citation type="submission" date="2021-07" db="EMBL/GenBank/DDBJ databases">
        <title>Paenibacillus radiodurans sp. nov., isolated from the southeastern edge of Tengger Desert.</title>
        <authorList>
            <person name="Zhang G."/>
        </authorList>
    </citation>
    <scope>NUCLEOTIDE SEQUENCE [LARGE SCALE GENOMIC DNA]</scope>
    <source>
        <strain evidence="2 3">CCM 7311</strain>
    </source>
</reference>
<protein>
    <submittedName>
        <fullName evidence="2">Alpha-galactosidase</fullName>
    </submittedName>
</protein>